<feature type="compositionally biased region" description="Low complexity" evidence="1">
    <location>
        <begin position="88"/>
        <end position="105"/>
    </location>
</feature>
<feature type="region of interest" description="Disordered" evidence="1">
    <location>
        <begin position="1"/>
        <end position="179"/>
    </location>
</feature>
<dbReference type="RefSeq" id="WP_164348215.1">
    <property type="nucleotide sequence ID" value="NZ_JAAGLQ010000571.1"/>
</dbReference>
<dbReference type="Proteomes" id="UP000471293">
    <property type="component" value="Unassembled WGS sequence"/>
</dbReference>
<feature type="compositionally biased region" description="Low complexity" evidence="1">
    <location>
        <begin position="232"/>
        <end position="244"/>
    </location>
</feature>
<evidence type="ECO:0000256" key="1">
    <source>
        <dbReference type="SAM" id="MobiDB-lite"/>
    </source>
</evidence>
<evidence type="ECO:0000313" key="2">
    <source>
        <dbReference type="EMBL" id="NEA19011.1"/>
    </source>
</evidence>
<organism evidence="2 3">
    <name type="scientific">Streptomyces halstedii</name>
    <dbReference type="NCBI Taxonomy" id="1944"/>
    <lineage>
        <taxon>Bacteria</taxon>
        <taxon>Bacillati</taxon>
        <taxon>Actinomycetota</taxon>
        <taxon>Actinomycetes</taxon>
        <taxon>Kitasatosporales</taxon>
        <taxon>Streptomycetaceae</taxon>
        <taxon>Streptomyces</taxon>
    </lineage>
</organism>
<accession>A0A6N9U587</accession>
<dbReference type="AlphaFoldDB" id="A0A6N9U587"/>
<reference evidence="2 3" key="1">
    <citation type="submission" date="2020-01" db="EMBL/GenBank/DDBJ databases">
        <title>Insect and environment-associated Actinomycetes.</title>
        <authorList>
            <person name="Currrie C."/>
            <person name="Chevrette M."/>
            <person name="Carlson C."/>
            <person name="Stubbendieck R."/>
            <person name="Wendt-Pienkowski E."/>
        </authorList>
    </citation>
    <scope>NUCLEOTIDE SEQUENCE [LARGE SCALE GENOMIC DNA]</scope>
    <source>
        <strain evidence="2 3">SID11342</strain>
    </source>
</reference>
<gene>
    <name evidence="2" type="ORF">G3I29_26635</name>
</gene>
<feature type="compositionally biased region" description="Low complexity" evidence="1">
    <location>
        <begin position="257"/>
        <end position="278"/>
    </location>
</feature>
<name>A0A6N9U587_STRHA</name>
<feature type="compositionally biased region" description="Low complexity" evidence="1">
    <location>
        <begin position="299"/>
        <end position="322"/>
    </location>
</feature>
<comment type="caution">
    <text evidence="2">The sequence shown here is derived from an EMBL/GenBank/DDBJ whole genome shotgun (WGS) entry which is preliminary data.</text>
</comment>
<dbReference type="EMBL" id="JAAGLQ010000571">
    <property type="protein sequence ID" value="NEA19011.1"/>
    <property type="molecule type" value="Genomic_DNA"/>
</dbReference>
<feature type="compositionally biased region" description="Low complexity" evidence="1">
    <location>
        <begin position="136"/>
        <end position="161"/>
    </location>
</feature>
<evidence type="ECO:0000313" key="3">
    <source>
        <dbReference type="Proteomes" id="UP000471293"/>
    </source>
</evidence>
<protein>
    <submittedName>
        <fullName evidence="2">Uncharacterized protein</fullName>
    </submittedName>
</protein>
<proteinExistence type="predicted"/>
<sequence>MTEPQHEEPAAVAEPKSPGGERDTPDTEPEPAGTPVPAPEPGTTREEQPAKAGAEEPVEVDTAAEKPAGTEPTGRTAADAPQVAKPQTAKAEVAKAAAAKTGTAEGAEKPEAVGETTVKATEPCTATTEVTEPESTEPGTATAEAAKTGTAARAGVAVADTDPPVNSVGSATATGDRIGRPGKALLAGAAIAGLLLVSVPFLVRTGDGDSGRPAAGEESGTVLGQGETAAPGAFAAASPGTPQAKGKDQDKGGQGAKEGQAPVTAGGVPAPGADPATGGDKGSGEAIDGGKDATVPGTAASASPDAPSAKKSSSPQTSAPKAQMQAASTVVYSAVAGPGCPVPSGGGYKQHNYFADGTKGWYTRTTGAWTGDGCNGGYVAVPMSGSTSTDAKNRVMWWWRPGTTARTCQISVFVPHSNTTLYVGGHPTTYHVLVDANDRTTKYDSFTVNQASLRGRWVDAGTFSMKGATIGVKLLDRGDDWSSGWGKAHHAAAQMKVTCRS</sequence>
<feature type="region of interest" description="Disordered" evidence="1">
    <location>
        <begin position="232"/>
        <end position="322"/>
    </location>
</feature>